<dbReference type="Proteomes" id="UP000287224">
    <property type="component" value="Unassembled WGS sequence"/>
</dbReference>
<dbReference type="SUPFAM" id="SSF51215">
    <property type="entry name" value="Regulatory protein AraC"/>
    <property type="match status" value="1"/>
</dbReference>
<dbReference type="SUPFAM" id="SSF46689">
    <property type="entry name" value="Homeodomain-like"/>
    <property type="match status" value="2"/>
</dbReference>
<reference evidence="6" key="1">
    <citation type="submission" date="2018-12" db="EMBL/GenBank/DDBJ databases">
        <title>Tengunoibacter tsumagoiensis gen. nov., sp. nov., Dictyobacter kobayashii sp. nov., D. alpinus sp. nov., and D. joshuensis sp. nov. and description of Dictyobacteraceae fam. nov. within the order Ktedonobacterales isolated from Tengu-no-mugimeshi.</title>
        <authorList>
            <person name="Wang C.M."/>
            <person name="Zheng Y."/>
            <person name="Sakai Y."/>
            <person name="Toyoda A."/>
            <person name="Minakuchi Y."/>
            <person name="Abe K."/>
            <person name="Yokota A."/>
            <person name="Yabe S."/>
        </authorList>
    </citation>
    <scope>NUCLEOTIDE SEQUENCE [LARGE SCALE GENOMIC DNA]</scope>
    <source>
        <strain evidence="6">S-27</strain>
    </source>
</reference>
<dbReference type="InterPro" id="IPR003313">
    <property type="entry name" value="AraC-bd"/>
</dbReference>
<dbReference type="InterPro" id="IPR018060">
    <property type="entry name" value="HTH_AraC"/>
</dbReference>
<dbReference type="Pfam" id="PF12833">
    <property type="entry name" value="HTH_18"/>
    <property type="match status" value="1"/>
</dbReference>
<dbReference type="InterPro" id="IPR020449">
    <property type="entry name" value="Tscrpt_reg_AraC-type_HTH"/>
</dbReference>
<accession>A0A401Z7X5</accession>
<dbReference type="Gene3D" id="2.60.120.280">
    <property type="entry name" value="Regulatory protein AraC"/>
    <property type="match status" value="1"/>
</dbReference>
<dbReference type="GO" id="GO:0043565">
    <property type="term" value="F:sequence-specific DNA binding"/>
    <property type="evidence" value="ECO:0007669"/>
    <property type="project" value="InterPro"/>
</dbReference>
<dbReference type="PANTHER" id="PTHR43280">
    <property type="entry name" value="ARAC-FAMILY TRANSCRIPTIONAL REGULATOR"/>
    <property type="match status" value="1"/>
</dbReference>
<organism evidence="5 6">
    <name type="scientific">Dictyobacter aurantiacus</name>
    <dbReference type="NCBI Taxonomy" id="1936993"/>
    <lineage>
        <taxon>Bacteria</taxon>
        <taxon>Bacillati</taxon>
        <taxon>Chloroflexota</taxon>
        <taxon>Ktedonobacteria</taxon>
        <taxon>Ktedonobacterales</taxon>
        <taxon>Dictyobacteraceae</taxon>
        <taxon>Dictyobacter</taxon>
    </lineage>
</organism>
<protein>
    <submittedName>
        <fullName evidence="5">AraC family transcriptional regulator</fullName>
    </submittedName>
</protein>
<evidence type="ECO:0000256" key="1">
    <source>
        <dbReference type="ARBA" id="ARBA00023015"/>
    </source>
</evidence>
<dbReference type="EMBL" id="BIFQ01000001">
    <property type="protein sequence ID" value="GCE02918.1"/>
    <property type="molecule type" value="Genomic_DNA"/>
</dbReference>
<keyword evidence="3" id="KW-0804">Transcription</keyword>
<dbReference type="PANTHER" id="PTHR43280:SF30">
    <property type="entry name" value="MMSAB OPERON REGULATORY PROTEIN"/>
    <property type="match status" value="1"/>
</dbReference>
<evidence type="ECO:0000313" key="5">
    <source>
        <dbReference type="EMBL" id="GCE02918.1"/>
    </source>
</evidence>
<evidence type="ECO:0000256" key="3">
    <source>
        <dbReference type="ARBA" id="ARBA00023163"/>
    </source>
</evidence>
<dbReference type="PRINTS" id="PR00032">
    <property type="entry name" value="HTHARAC"/>
</dbReference>
<dbReference type="SMART" id="SM00342">
    <property type="entry name" value="HTH_ARAC"/>
    <property type="match status" value="1"/>
</dbReference>
<evidence type="ECO:0000313" key="6">
    <source>
        <dbReference type="Proteomes" id="UP000287224"/>
    </source>
</evidence>
<evidence type="ECO:0000256" key="2">
    <source>
        <dbReference type="ARBA" id="ARBA00023125"/>
    </source>
</evidence>
<evidence type="ECO:0000259" key="4">
    <source>
        <dbReference type="PROSITE" id="PS01124"/>
    </source>
</evidence>
<keyword evidence="6" id="KW-1185">Reference proteome</keyword>
<proteinExistence type="predicted"/>
<sequence length="296" mass="33346">MTSPPPAILVTGSFQEHEDYAVYRAHGSGNWLITYTLAGQGLYRQPGVQLLATPGTLVLLQPDAVHDYSVPRDGYWEFLWTHFQPRLSWLSWWQLPEKGRGLYAISLSSSAIRERIHNTFLQLHADASAPSSHLSTSRPENNSPGVQRSMDMLQRELALNGLEEILLLATRASAQQVRQALDPRIQSLLQMMAENLKTQYDLKTLAALVALSPSRLSHLFKQETGNSLINVLIALRLDKATRLLEFSNLTIATIAEEVGFSSPFYFSRQFHQRFGQSPSEYRQALEQHTAHQPLTP</sequence>
<feature type="domain" description="HTH araC/xylS-type" evidence="4">
    <location>
        <begin position="186"/>
        <end position="284"/>
    </location>
</feature>
<keyword evidence="2" id="KW-0238">DNA-binding</keyword>
<dbReference type="AlphaFoldDB" id="A0A401Z7X5"/>
<keyword evidence="1" id="KW-0805">Transcription regulation</keyword>
<comment type="caution">
    <text evidence="5">The sequence shown here is derived from an EMBL/GenBank/DDBJ whole genome shotgun (WGS) entry which is preliminary data.</text>
</comment>
<gene>
    <name evidence="5" type="ORF">KDAU_02470</name>
</gene>
<dbReference type="PROSITE" id="PS01124">
    <property type="entry name" value="HTH_ARAC_FAMILY_2"/>
    <property type="match status" value="1"/>
</dbReference>
<name>A0A401Z7X5_9CHLR</name>
<dbReference type="InterPro" id="IPR037923">
    <property type="entry name" value="HTH-like"/>
</dbReference>
<dbReference type="Pfam" id="PF02311">
    <property type="entry name" value="AraC_binding"/>
    <property type="match status" value="1"/>
</dbReference>
<dbReference type="InterPro" id="IPR009057">
    <property type="entry name" value="Homeodomain-like_sf"/>
</dbReference>
<dbReference type="Gene3D" id="1.10.10.60">
    <property type="entry name" value="Homeodomain-like"/>
    <property type="match status" value="2"/>
</dbReference>
<dbReference type="GO" id="GO:0003700">
    <property type="term" value="F:DNA-binding transcription factor activity"/>
    <property type="evidence" value="ECO:0007669"/>
    <property type="project" value="InterPro"/>
</dbReference>